<dbReference type="PANTHER" id="PTHR10476">
    <property type="entry name" value="CHARGED MULTIVESICULAR BODY PROTEIN"/>
    <property type="match status" value="1"/>
</dbReference>
<dbReference type="EMBL" id="JADFTS010000007">
    <property type="protein sequence ID" value="KAF9596473.1"/>
    <property type="molecule type" value="Genomic_DNA"/>
</dbReference>
<evidence type="ECO:0000313" key="1">
    <source>
        <dbReference type="EMBL" id="KAF9596473.1"/>
    </source>
</evidence>
<gene>
    <name evidence="1" type="ORF">IFM89_012178</name>
</gene>
<dbReference type="InterPro" id="IPR005024">
    <property type="entry name" value="Snf7_fam"/>
</dbReference>
<organism evidence="1 2">
    <name type="scientific">Coptis chinensis</name>
    <dbReference type="NCBI Taxonomy" id="261450"/>
    <lineage>
        <taxon>Eukaryota</taxon>
        <taxon>Viridiplantae</taxon>
        <taxon>Streptophyta</taxon>
        <taxon>Embryophyta</taxon>
        <taxon>Tracheophyta</taxon>
        <taxon>Spermatophyta</taxon>
        <taxon>Magnoliopsida</taxon>
        <taxon>Ranunculales</taxon>
        <taxon>Ranunculaceae</taxon>
        <taxon>Coptidoideae</taxon>
        <taxon>Coptis</taxon>
    </lineage>
</organism>
<reference evidence="1 2" key="1">
    <citation type="submission" date="2020-10" db="EMBL/GenBank/DDBJ databases">
        <title>The Coptis chinensis genome and diversification of protoberbering-type alkaloids.</title>
        <authorList>
            <person name="Wang B."/>
            <person name="Shu S."/>
            <person name="Song C."/>
            <person name="Liu Y."/>
        </authorList>
    </citation>
    <scope>NUCLEOTIDE SEQUENCE [LARGE SCALE GENOMIC DNA]</scope>
    <source>
        <strain evidence="1">HL-2020</strain>
        <tissue evidence="1">Leaf</tissue>
    </source>
</reference>
<dbReference type="OrthoDB" id="1735272at2759"/>
<proteinExistence type="predicted"/>
<evidence type="ECO:0000313" key="2">
    <source>
        <dbReference type="Proteomes" id="UP000631114"/>
    </source>
</evidence>
<sequence>MVVAHVLSIWHSGLQKAPPPPHNWPRKINNAEAGVIEEIVNDVVDTALDSEDLEEETKEDEVDKVLAELAGEIASQLQEAIRKERTKQPTHEAKTAEGGAIIDGVDDEEELEEIRVRLARVRT</sequence>
<name>A0A835HGJ7_9MAGN</name>
<comment type="caution">
    <text evidence="1">The sequence shown here is derived from an EMBL/GenBank/DDBJ whole genome shotgun (WGS) entry which is preliminary data.</text>
</comment>
<dbReference type="GO" id="GO:0007034">
    <property type="term" value="P:vacuolar transport"/>
    <property type="evidence" value="ECO:0007669"/>
    <property type="project" value="InterPro"/>
</dbReference>
<dbReference type="Gene3D" id="6.10.140.1230">
    <property type="match status" value="1"/>
</dbReference>
<dbReference type="Proteomes" id="UP000631114">
    <property type="component" value="Unassembled WGS sequence"/>
</dbReference>
<dbReference type="AlphaFoldDB" id="A0A835HGJ7"/>
<accession>A0A835HGJ7</accession>
<keyword evidence="2" id="KW-1185">Reference proteome</keyword>
<protein>
    <submittedName>
        <fullName evidence="1">Uncharacterized protein</fullName>
    </submittedName>
</protein>